<reference evidence="1 2" key="1">
    <citation type="submission" date="2021-08" db="EMBL/GenBank/DDBJ databases">
        <authorList>
            <person name="Tuo L."/>
        </authorList>
    </citation>
    <scope>NUCLEOTIDE SEQUENCE [LARGE SCALE GENOMIC DNA]</scope>
    <source>
        <strain evidence="1 2">JCM 31229</strain>
    </source>
</reference>
<evidence type="ECO:0000313" key="1">
    <source>
        <dbReference type="EMBL" id="MBY8825100.1"/>
    </source>
</evidence>
<dbReference type="Proteomes" id="UP000706039">
    <property type="component" value="Unassembled WGS sequence"/>
</dbReference>
<protein>
    <submittedName>
        <fullName evidence="1">Uncharacterized protein</fullName>
    </submittedName>
</protein>
<proteinExistence type="predicted"/>
<keyword evidence="2" id="KW-1185">Reference proteome</keyword>
<organism evidence="1 2">
    <name type="scientific">Sphingomonas colocasiae</name>
    <dbReference type="NCBI Taxonomy" id="1848973"/>
    <lineage>
        <taxon>Bacteria</taxon>
        <taxon>Pseudomonadati</taxon>
        <taxon>Pseudomonadota</taxon>
        <taxon>Alphaproteobacteria</taxon>
        <taxon>Sphingomonadales</taxon>
        <taxon>Sphingomonadaceae</taxon>
        <taxon>Sphingomonas</taxon>
    </lineage>
</organism>
<evidence type="ECO:0000313" key="2">
    <source>
        <dbReference type="Proteomes" id="UP000706039"/>
    </source>
</evidence>
<name>A0ABS7PUQ0_9SPHN</name>
<dbReference type="RefSeq" id="WP_222992204.1">
    <property type="nucleotide sequence ID" value="NZ_JAINVV010000011.1"/>
</dbReference>
<gene>
    <name evidence="1" type="ORF">K7G82_22555</name>
</gene>
<comment type="caution">
    <text evidence="1">The sequence shown here is derived from an EMBL/GenBank/DDBJ whole genome shotgun (WGS) entry which is preliminary data.</text>
</comment>
<dbReference type="EMBL" id="JAINVV010000011">
    <property type="protein sequence ID" value="MBY8825100.1"/>
    <property type="molecule type" value="Genomic_DNA"/>
</dbReference>
<sequence>MATAIPFHEPPTKCELGADGSQWMLERASNGAYDYANRWSPQNGSMRDFGILALQLTGWKLEEVY</sequence>
<accession>A0ABS7PUQ0</accession>